<dbReference type="AlphaFoldDB" id="A0A3M7SD19"/>
<feature type="region of interest" description="Disordered" evidence="1">
    <location>
        <begin position="1"/>
        <end position="42"/>
    </location>
</feature>
<name>A0A3M7SD19_BRAPC</name>
<proteinExistence type="predicted"/>
<gene>
    <name evidence="2" type="ORF">BpHYR1_035515</name>
</gene>
<keyword evidence="3" id="KW-1185">Reference proteome</keyword>
<protein>
    <submittedName>
        <fullName evidence="2">Uncharacterized protein</fullName>
    </submittedName>
</protein>
<evidence type="ECO:0000256" key="1">
    <source>
        <dbReference type="SAM" id="MobiDB-lite"/>
    </source>
</evidence>
<reference evidence="2 3" key="1">
    <citation type="journal article" date="2018" name="Sci. Rep.">
        <title>Genomic signatures of local adaptation to the degree of environmental predictability in rotifers.</title>
        <authorList>
            <person name="Franch-Gras L."/>
            <person name="Hahn C."/>
            <person name="Garcia-Roger E.M."/>
            <person name="Carmona M.J."/>
            <person name="Serra M."/>
            <person name="Gomez A."/>
        </authorList>
    </citation>
    <scope>NUCLEOTIDE SEQUENCE [LARGE SCALE GENOMIC DNA]</scope>
    <source>
        <strain evidence="2">HYR1</strain>
    </source>
</reference>
<dbReference type="Proteomes" id="UP000276133">
    <property type="component" value="Unassembled WGS sequence"/>
</dbReference>
<evidence type="ECO:0000313" key="2">
    <source>
        <dbReference type="EMBL" id="RNA33682.1"/>
    </source>
</evidence>
<comment type="caution">
    <text evidence="2">The sequence shown here is derived from an EMBL/GenBank/DDBJ whole genome shotgun (WGS) entry which is preliminary data.</text>
</comment>
<accession>A0A3M7SD19</accession>
<feature type="compositionally biased region" description="Acidic residues" evidence="1">
    <location>
        <begin position="17"/>
        <end position="27"/>
    </location>
</feature>
<evidence type="ECO:0000313" key="3">
    <source>
        <dbReference type="Proteomes" id="UP000276133"/>
    </source>
</evidence>
<feature type="compositionally biased region" description="Polar residues" evidence="1">
    <location>
        <begin position="31"/>
        <end position="41"/>
    </location>
</feature>
<feature type="compositionally biased region" description="Low complexity" evidence="1">
    <location>
        <begin position="1"/>
        <end position="16"/>
    </location>
</feature>
<organism evidence="2 3">
    <name type="scientific">Brachionus plicatilis</name>
    <name type="common">Marine rotifer</name>
    <name type="synonym">Brachionus muelleri</name>
    <dbReference type="NCBI Taxonomy" id="10195"/>
    <lineage>
        <taxon>Eukaryota</taxon>
        <taxon>Metazoa</taxon>
        <taxon>Spiralia</taxon>
        <taxon>Gnathifera</taxon>
        <taxon>Rotifera</taxon>
        <taxon>Eurotatoria</taxon>
        <taxon>Monogononta</taxon>
        <taxon>Pseudotrocha</taxon>
        <taxon>Ploima</taxon>
        <taxon>Brachionidae</taxon>
        <taxon>Brachionus</taxon>
    </lineage>
</organism>
<sequence>MMYPDTDSSNTSNTSSEDTEPSSEETYEVASRQTRPISPSECNKAAFVQQTVNNSMGKNRDYQLMVEGLQLTEATQYITQLDSLISSFLSFNVISMFASNNECQILITVGMKKVIEGALARGILGRVPKRGPGGALV</sequence>
<dbReference type="EMBL" id="REGN01001599">
    <property type="protein sequence ID" value="RNA33682.1"/>
    <property type="molecule type" value="Genomic_DNA"/>
</dbReference>